<dbReference type="EMBL" id="JAFICZ010000001">
    <property type="protein sequence ID" value="MBP1293962.1"/>
    <property type="molecule type" value="Genomic_DNA"/>
</dbReference>
<dbReference type="AlphaFoldDB" id="A0A8I2C5A3"/>
<reference evidence="2" key="1">
    <citation type="submission" date="2021-02" db="EMBL/GenBank/DDBJ databases">
        <title>Genomic Encyclopedia of Type Strains, Phase IV (KMG-V): Genome sequencing to study the core and pangenomes of soil and plant-associated prokaryotes.</title>
        <authorList>
            <person name="Whitman W."/>
        </authorList>
    </citation>
    <scope>NUCLEOTIDE SEQUENCE</scope>
    <source>
        <strain evidence="2">USDA 406</strain>
    </source>
</reference>
<sequence length="86" mass="9225">MPSTSRINDPLKIGVPTSKPNSVSFSPSSCLIRIPMIEKIVQTAKQIVKEIVESQSARLSRLVLEPAASMVPLGMAVAKHGSQNLN</sequence>
<evidence type="ECO:0000256" key="1">
    <source>
        <dbReference type="SAM" id="MobiDB-lite"/>
    </source>
</evidence>
<organism evidence="2 3">
    <name type="scientific">Bradyrhizobium elkanii</name>
    <dbReference type="NCBI Taxonomy" id="29448"/>
    <lineage>
        <taxon>Bacteria</taxon>
        <taxon>Pseudomonadati</taxon>
        <taxon>Pseudomonadota</taxon>
        <taxon>Alphaproteobacteria</taxon>
        <taxon>Hyphomicrobiales</taxon>
        <taxon>Nitrobacteraceae</taxon>
        <taxon>Bradyrhizobium</taxon>
    </lineage>
</organism>
<proteinExistence type="predicted"/>
<dbReference type="Proteomes" id="UP000673383">
    <property type="component" value="Unassembled WGS sequence"/>
</dbReference>
<evidence type="ECO:0000313" key="3">
    <source>
        <dbReference type="Proteomes" id="UP000673383"/>
    </source>
</evidence>
<gene>
    <name evidence="2" type="ORF">JOH49_003715</name>
</gene>
<evidence type="ECO:0000313" key="2">
    <source>
        <dbReference type="EMBL" id="MBP1293962.1"/>
    </source>
</evidence>
<comment type="caution">
    <text evidence="2">The sequence shown here is derived from an EMBL/GenBank/DDBJ whole genome shotgun (WGS) entry which is preliminary data.</text>
</comment>
<accession>A0A8I2C5A3</accession>
<protein>
    <submittedName>
        <fullName evidence="2">Putative membrane protein</fullName>
    </submittedName>
</protein>
<name>A0A8I2C5A3_BRAEL</name>
<feature type="region of interest" description="Disordered" evidence="1">
    <location>
        <begin position="1"/>
        <end position="25"/>
    </location>
</feature>